<organism evidence="3 4">
    <name type="scientific">Roseovarius bejariae</name>
    <dbReference type="NCBI Taxonomy" id="2576383"/>
    <lineage>
        <taxon>Bacteria</taxon>
        <taxon>Pseudomonadati</taxon>
        <taxon>Pseudomonadota</taxon>
        <taxon>Alphaproteobacteria</taxon>
        <taxon>Rhodobacterales</taxon>
        <taxon>Roseobacteraceae</taxon>
        <taxon>Roseovarius</taxon>
    </lineage>
</organism>
<keyword evidence="4" id="KW-1185">Reference proteome</keyword>
<evidence type="ECO:0000313" key="4">
    <source>
        <dbReference type="Proteomes" id="UP000564704"/>
    </source>
</evidence>
<dbReference type="EMBL" id="SZWE01000001">
    <property type="protein sequence ID" value="MRU13897.1"/>
    <property type="molecule type" value="Genomic_DNA"/>
</dbReference>
<feature type="signal peptide" evidence="2">
    <location>
        <begin position="1"/>
        <end position="22"/>
    </location>
</feature>
<keyword evidence="1" id="KW-0812">Transmembrane</keyword>
<name>A0A844CGZ6_9RHOB</name>
<feature type="transmembrane region" description="Helical" evidence="1">
    <location>
        <begin position="55"/>
        <end position="79"/>
    </location>
</feature>
<dbReference type="AlphaFoldDB" id="A0A844CGZ6"/>
<keyword evidence="1" id="KW-1133">Transmembrane helix</keyword>
<protein>
    <submittedName>
        <fullName evidence="3">Uncharacterized protein</fullName>
    </submittedName>
</protein>
<reference evidence="3 4" key="1">
    <citation type="submission" date="2019-05" db="EMBL/GenBank/DDBJ databases">
        <title>Roseovarius bejariae sp. nov., a moderately halophylic bacterium isolated from a saline soil in Rambla Salada (Murcia).</title>
        <authorList>
            <person name="Castro D.J."/>
            <person name="Gomez-Altuve A."/>
            <person name="Reina J.C."/>
            <person name="Rodriguez M."/>
            <person name="Sampedro I."/>
            <person name="Llamas I."/>
            <person name="Martinez-Checa F."/>
        </authorList>
    </citation>
    <scope>NUCLEOTIDE SEQUENCE [LARGE SCALE GENOMIC DNA]</scope>
    <source>
        <strain evidence="3 4">A21</strain>
    </source>
</reference>
<dbReference type="RefSeq" id="WP_154148226.1">
    <property type="nucleotide sequence ID" value="NZ_SZWE01000001.1"/>
</dbReference>
<dbReference type="Proteomes" id="UP000564704">
    <property type="component" value="Unassembled WGS sequence"/>
</dbReference>
<feature type="chain" id="PRO_5033022507" evidence="2">
    <location>
        <begin position="23"/>
        <end position="83"/>
    </location>
</feature>
<evidence type="ECO:0000313" key="3">
    <source>
        <dbReference type="EMBL" id="MRU13897.1"/>
    </source>
</evidence>
<evidence type="ECO:0000256" key="2">
    <source>
        <dbReference type="SAM" id="SignalP"/>
    </source>
</evidence>
<keyword evidence="2" id="KW-0732">Signal</keyword>
<gene>
    <name evidence="3" type="ORF">FDP25_00460</name>
</gene>
<accession>A0A844CGZ6</accession>
<keyword evidence="1" id="KW-0472">Membrane</keyword>
<comment type="caution">
    <text evidence="3">The sequence shown here is derived from an EMBL/GenBank/DDBJ whole genome shotgun (WGS) entry which is preliminary data.</text>
</comment>
<evidence type="ECO:0000256" key="1">
    <source>
        <dbReference type="SAM" id="Phobius"/>
    </source>
</evidence>
<sequence>MKNLVTAMAFAILIAFTGTVQAQETAKMSAEQIQQATVSTQGSVPEGSIGPEATLWILLGIVFFTALVTAGGGSSAAPLPLPE</sequence>
<proteinExistence type="predicted"/>